<dbReference type="SUPFAM" id="SSF51735">
    <property type="entry name" value="NAD(P)-binding Rossmann-fold domains"/>
    <property type="match status" value="1"/>
</dbReference>
<sequence length="143" mass="15141">MSVLVPIPTQSLQAGDLYSVKGNVIVVTGGGTGLGRMMTEGFVVNGAKVYIVGRREEVLSKAAEEINQEFGKSGGCVIPVKGDISTKAGAKAIVDIIGSKETHVDTLVNNAAIQVPWKNPITTVEGHNDPEQVERLVWEGVEE</sequence>
<dbReference type="InterPro" id="IPR052178">
    <property type="entry name" value="Sec_Metab_Biosynth_SDR"/>
</dbReference>
<evidence type="ECO:0000256" key="3">
    <source>
        <dbReference type="ARBA" id="ARBA00023002"/>
    </source>
</evidence>
<comment type="caution">
    <text evidence="4">The sequence shown here is derived from an EMBL/GenBank/DDBJ whole genome shotgun (WGS) entry which is preliminary data.</text>
</comment>
<comment type="similarity">
    <text evidence="1">Belongs to the short-chain dehydrogenases/reductases (SDR) family.</text>
</comment>
<keyword evidence="3" id="KW-0560">Oxidoreductase</keyword>
<dbReference type="EMBL" id="SDIL01000067">
    <property type="protein sequence ID" value="RXK37484.1"/>
    <property type="molecule type" value="Genomic_DNA"/>
</dbReference>
<evidence type="ECO:0000313" key="4">
    <source>
        <dbReference type="EMBL" id="RXK37484.1"/>
    </source>
</evidence>
<dbReference type="PRINTS" id="PR00081">
    <property type="entry name" value="GDHRDH"/>
</dbReference>
<name>A0A4Q1BIL5_TREME</name>
<dbReference type="OrthoDB" id="3819888at2759"/>
<dbReference type="InterPro" id="IPR036291">
    <property type="entry name" value="NAD(P)-bd_dom_sf"/>
</dbReference>
<dbReference type="PANTHER" id="PTHR43618">
    <property type="entry name" value="7-ALPHA-HYDROXYSTEROID DEHYDROGENASE"/>
    <property type="match status" value="1"/>
</dbReference>
<keyword evidence="2" id="KW-0521">NADP</keyword>
<organism evidence="4 5">
    <name type="scientific">Tremella mesenterica</name>
    <name type="common">Jelly fungus</name>
    <dbReference type="NCBI Taxonomy" id="5217"/>
    <lineage>
        <taxon>Eukaryota</taxon>
        <taxon>Fungi</taxon>
        <taxon>Dikarya</taxon>
        <taxon>Basidiomycota</taxon>
        <taxon>Agaricomycotina</taxon>
        <taxon>Tremellomycetes</taxon>
        <taxon>Tremellales</taxon>
        <taxon>Tremellaceae</taxon>
        <taxon>Tremella</taxon>
    </lineage>
</organism>
<keyword evidence="5" id="KW-1185">Reference proteome</keyword>
<evidence type="ECO:0008006" key="6">
    <source>
        <dbReference type="Google" id="ProtNLM"/>
    </source>
</evidence>
<dbReference type="Gene3D" id="3.40.50.720">
    <property type="entry name" value="NAD(P)-binding Rossmann-like Domain"/>
    <property type="match status" value="1"/>
</dbReference>
<reference evidence="4 5" key="1">
    <citation type="submission" date="2016-06" db="EMBL/GenBank/DDBJ databases">
        <title>Evolution of pathogenesis and genome organization in the Tremellales.</title>
        <authorList>
            <person name="Cuomo C."/>
            <person name="Litvintseva A."/>
            <person name="Heitman J."/>
            <person name="Chen Y."/>
            <person name="Sun S."/>
            <person name="Springer D."/>
            <person name="Dromer F."/>
            <person name="Young S."/>
            <person name="Zeng Q."/>
            <person name="Chapman S."/>
            <person name="Gujja S."/>
            <person name="Saif S."/>
            <person name="Birren B."/>
        </authorList>
    </citation>
    <scope>NUCLEOTIDE SEQUENCE [LARGE SCALE GENOMIC DNA]</scope>
    <source>
        <strain evidence="4 5">ATCC 28783</strain>
    </source>
</reference>
<dbReference type="VEuPathDB" id="FungiDB:TREMEDRAFT_42761"/>
<accession>A0A4Q1BIL5</accession>
<proteinExistence type="inferred from homology"/>
<dbReference type="PANTHER" id="PTHR43618:SF4">
    <property type="entry name" value="SHORT CHAIN DEHYDROGENASE_REDUCTASE FAMILY (AFU_ORTHOLOGUE AFUA_7G04540)"/>
    <property type="match status" value="1"/>
</dbReference>
<gene>
    <name evidence="4" type="ORF">M231_05205</name>
</gene>
<evidence type="ECO:0000313" key="5">
    <source>
        <dbReference type="Proteomes" id="UP000289152"/>
    </source>
</evidence>
<dbReference type="Pfam" id="PF00106">
    <property type="entry name" value="adh_short"/>
    <property type="match status" value="1"/>
</dbReference>
<dbReference type="AlphaFoldDB" id="A0A4Q1BIL5"/>
<dbReference type="InterPro" id="IPR002347">
    <property type="entry name" value="SDR_fam"/>
</dbReference>
<evidence type="ECO:0000256" key="1">
    <source>
        <dbReference type="ARBA" id="ARBA00006484"/>
    </source>
</evidence>
<evidence type="ECO:0000256" key="2">
    <source>
        <dbReference type="ARBA" id="ARBA00022857"/>
    </source>
</evidence>
<dbReference type="GO" id="GO:0016491">
    <property type="term" value="F:oxidoreductase activity"/>
    <property type="evidence" value="ECO:0007669"/>
    <property type="project" value="UniProtKB-KW"/>
</dbReference>
<dbReference type="InParanoid" id="A0A4Q1BIL5"/>
<dbReference type="STRING" id="5217.A0A4Q1BIL5"/>
<protein>
    <recommendedName>
        <fullName evidence="6">2,4-dienoyl-CoA reductase</fullName>
    </recommendedName>
</protein>
<dbReference type="Proteomes" id="UP000289152">
    <property type="component" value="Unassembled WGS sequence"/>
</dbReference>